<keyword evidence="3" id="KW-0804">Transcription</keyword>
<dbReference type="SMART" id="SM00576">
    <property type="entry name" value="BTP"/>
    <property type="match status" value="1"/>
</dbReference>
<feature type="domain" description="Bromodomain associated" evidence="6">
    <location>
        <begin position="5"/>
        <end position="86"/>
    </location>
</feature>
<dbReference type="GO" id="GO:0046982">
    <property type="term" value="F:protein heterodimerization activity"/>
    <property type="evidence" value="ECO:0007669"/>
    <property type="project" value="InterPro"/>
</dbReference>
<feature type="region of interest" description="Disordered" evidence="5">
    <location>
        <begin position="189"/>
        <end position="215"/>
    </location>
</feature>
<comment type="caution">
    <text evidence="7">The sequence shown here is derived from an EMBL/GenBank/DDBJ whole genome shotgun (WGS) entry which is preliminary data.</text>
</comment>
<proteinExistence type="predicted"/>
<dbReference type="STRING" id="225359.A0A2S4PXC4"/>
<dbReference type="InterPro" id="IPR006565">
    <property type="entry name" value="BTP"/>
</dbReference>
<dbReference type="Gene3D" id="1.10.20.10">
    <property type="entry name" value="Histone, subunit A"/>
    <property type="match status" value="1"/>
</dbReference>
<feature type="compositionally biased region" description="Low complexity" evidence="5">
    <location>
        <begin position="197"/>
        <end position="215"/>
    </location>
</feature>
<dbReference type="CDD" id="cd00076">
    <property type="entry name" value="HFD_SF"/>
    <property type="match status" value="1"/>
</dbReference>
<keyword evidence="4" id="KW-0539">Nucleus</keyword>
<dbReference type="AlphaFoldDB" id="A0A2S4PXC4"/>
<sequence length="215" mass="23918">MNNPQELHHSLLRPCVLQILRATGYHSTRPSVLDAVTDLTARYLTLLAQSTVTHASLNHSDPELALEISIQDVRMALQDCGALGPEMMLEEQESRKIEDTRGIDGFIAWAMGPKAQDIRRIALDGSDEAKEDYLTVLKKKYSSTGDEESRYIGTVLGRDAEPRSVKIEGSEITNLREWREAMRKSATYTAFDDESGRQSSVLSSLSDGSIESMEL</sequence>
<comment type="subcellular location">
    <subcellularLocation>
        <location evidence="1">Nucleus</location>
    </subcellularLocation>
</comment>
<evidence type="ECO:0000256" key="1">
    <source>
        <dbReference type="ARBA" id="ARBA00004123"/>
    </source>
</evidence>
<evidence type="ECO:0000313" key="7">
    <source>
        <dbReference type="EMBL" id="POS86688.1"/>
    </source>
</evidence>
<keyword evidence="8" id="KW-1185">Reference proteome</keyword>
<reference evidence="7 8" key="1">
    <citation type="submission" date="2017-10" db="EMBL/GenBank/DDBJ databases">
        <title>Development of genomic resources for the powdery mildew, Erysiphe pulchra.</title>
        <authorList>
            <person name="Wadl P.A."/>
            <person name="Mack B.M."/>
            <person name="Moore G."/>
            <person name="Beltz S.B."/>
        </authorList>
    </citation>
    <scope>NUCLEOTIDE SEQUENCE [LARGE SCALE GENOMIC DNA]</scope>
    <source>
        <strain evidence="7">Cflorida</strain>
    </source>
</reference>
<dbReference type="OrthoDB" id="5402929at2759"/>
<evidence type="ECO:0000256" key="5">
    <source>
        <dbReference type="SAM" id="MobiDB-lite"/>
    </source>
</evidence>
<dbReference type="Proteomes" id="UP000237438">
    <property type="component" value="Unassembled WGS sequence"/>
</dbReference>
<evidence type="ECO:0000256" key="4">
    <source>
        <dbReference type="ARBA" id="ARBA00023242"/>
    </source>
</evidence>
<dbReference type="Pfam" id="PF07524">
    <property type="entry name" value="Bromo_TP"/>
    <property type="match status" value="1"/>
</dbReference>
<evidence type="ECO:0000256" key="2">
    <source>
        <dbReference type="ARBA" id="ARBA00023015"/>
    </source>
</evidence>
<keyword evidence="2" id="KW-0805">Transcription regulation</keyword>
<dbReference type="GO" id="GO:0005634">
    <property type="term" value="C:nucleus"/>
    <property type="evidence" value="ECO:0007669"/>
    <property type="project" value="UniProtKB-SubCell"/>
</dbReference>
<evidence type="ECO:0000259" key="6">
    <source>
        <dbReference type="SMART" id="SM00576"/>
    </source>
</evidence>
<gene>
    <name evidence="7" type="ORF">EPUL_001835</name>
</gene>
<dbReference type="EMBL" id="PEDP01000273">
    <property type="protein sequence ID" value="POS86688.1"/>
    <property type="molecule type" value="Genomic_DNA"/>
</dbReference>
<organism evidence="7 8">
    <name type="scientific">Erysiphe pulchra</name>
    <dbReference type="NCBI Taxonomy" id="225359"/>
    <lineage>
        <taxon>Eukaryota</taxon>
        <taxon>Fungi</taxon>
        <taxon>Dikarya</taxon>
        <taxon>Ascomycota</taxon>
        <taxon>Pezizomycotina</taxon>
        <taxon>Leotiomycetes</taxon>
        <taxon>Erysiphales</taxon>
        <taxon>Erysiphaceae</taxon>
        <taxon>Erysiphe</taxon>
    </lineage>
</organism>
<evidence type="ECO:0000256" key="3">
    <source>
        <dbReference type="ARBA" id="ARBA00023163"/>
    </source>
</evidence>
<name>A0A2S4PXC4_9PEZI</name>
<evidence type="ECO:0000313" key="8">
    <source>
        <dbReference type="Proteomes" id="UP000237438"/>
    </source>
</evidence>
<accession>A0A2S4PXC4</accession>
<protein>
    <recommendedName>
        <fullName evidence="6">Bromodomain associated domain-containing protein</fullName>
    </recommendedName>
</protein>
<dbReference type="InterPro" id="IPR009072">
    <property type="entry name" value="Histone-fold"/>
</dbReference>